<evidence type="ECO:0000313" key="3">
    <source>
        <dbReference type="Proteomes" id="UP000719412"/>
    </source>
</evidence>
<dbReference type="InterPro" id="IPR000477">
    <property type="entry name" value="RT_dom"/>
</dbReference>
<keyword evidence="3" id="KW-1185">Reference proteome</keyword>
<reference evidence="2" key="1">
    <citation type="journal article" date="2020" name="J Insects Food Feed">
        <title>The yellow mealworm (Tenebrio molitor) genome: a resource for the emerging insects as food and feed industry.</title>
        <authorList>
            <person name="Eriksson T."/>
            <person name="Andere A."/>
            <person name="Kelstrup H."/>
            <person name="Emery V."/>
            <person name="Picard C."/>
        </authorList>
    </citation>
    <scope>NUCLEOTIDE SEQUENCE</scope>
    <source>
        <strain evidence="2">Stoneville</strain>
        <tissue evidence="2">Whole head</tissue>
    </source>
</reference>
<gene>
    <name evidence="2" type="ORF">GEV33_000853</name>
</gene>
<name>A0A8J6HXN3_TENMO</name>
<dbReference type="InterPro" id="IPR043502">
    <property type="entry name" value="DNA/RNA_pol_sf"/>
</dbReference>
<accession>A0A8J6HXN3</accession>
<dbReference type="AlphaFoldDB" id="A0A8J6HXN3"/>
<dbReference type="InterPro" id="IPR043128">
    <property type="entry name" value="Rev_trsase/Diguanyl_cyclase"/>
</dbReference>
<organism evidence="2 3">
    <name type="scientific">Tenebrio molitor</name>
    <name type="common">Yellow mealworm beetle</name>
    <dbReference type="NCBI Taxonomy" id="7067"/>
    <lineage>
        <taxon>Eukaryota</taxon>
        <taxon>Metazoa</taxon>
        <taxon>Ecdysozoa</taxon>
        <taxon>Arthropoda</taxon>
        <taxon>Hexapoda</taxon>
        <taxon>Insecta</taxon>
        <taxon>Pterygota</taxon>
        <taxon>Neoptera</taxon>
        <taxon>Endopterygota</taxon>
        <taxon>Coleoptera</taxon>
        <taxon>Polyphaga</taxon>
        <taxon>Cucujiformia</taxon>
        <taxon>Tenebrionidae</taxon>
        <taxon>Tenebrio</taxon>
    </lineage>
</organism>
<evidence type="ECO:0000313" key="2">
    <source>
        <dbReference type="EMBL" id="KAH0821938.1"/>
    </source>
</evidence>
<dbReference type="PANTHER" id="PTHR47027">
    <property type="entry name" value="REVERSE TRANSCRIPTASE DOMAIN-CONTAINING PROTEIN"/>
    <property type="match status" value="1"/>
</dbReference>
<proteinExistence type="predicted"/>
<feature type="domain" description="Reverse transcriptase" evidence="1">
    <location>
        <begin position="308"/>
        <end position="540"/>
    </location>
</feature>
<dbReference type="Proteomes" id="UP000719412">
    <property type="component" value="Unassembled WGS sequence"/>
</dbReference>
<dbReference type="GO" id="GO:0071897">
    <property type="term" value="P:DNA biosynthetic process"/>
    <property type="evidence" value="ECO:0007669"/>
    <property type="project" value="UniProtKB-ARBA"/>
</dbReference>
<dbReference type="SUPFAM" id="SSF56672">
    <property type="entry name" value="DNA/RNA polymerases"/>
    <property type="match status" value="1"/>
</dbReference>
<evidence type="ECO:0000259" key="1">
    <source>
        <dbReference type="PROSITE" id="PS50878"/>
    </source>
</evidence>
<sequence>MIKDAKVQRGPEIYSDHYMLVAKIADGTKQDTEKRARNKSKPCHEATITYKLQEKEQAEKYKEYVEEKIEQTKEKQEQMGIEEAWQTFKTILQEGARKVCGTVVINKNKKQTAWWNEEIKKQIKKKKTKWEIYLNSRTRESYMSYKRQREVVKKLVIEAKKKSWEDFGRKMENNKNENQKLFYRVLKNLKTAKQEQPIIINSIKNKEGEVLTEEHKIMERWKEHFEELLNPTKTNRESREKTVKEGRKNKAEINNERNSDNEITLTEVLEAIKSIKNGKAAGHDGITPEMIKHLGGNGTQILLEIFRKAWAEGKIPHDWEIGVLIPIYKKGDRLDCNNYRGITLLSVVAKTYERILEKRLRREIEEQMTDSQSGFRKGHSIQDHVFTIKESIYKSLQKNSELYLGFIDLEKAFDRIPKGKMDLDKEECLSPLLFIIMMDEIIKKTKEKVKQVKIGHYKLATVKISECAFADDLVVFGSTEKELQENLNTWNKVLKEQQMKINIAKTKIMVITKDEKTVDIEIENTKIEQVNEFKYLGVTINNKGKQDTEINQRISAATKLYHSLGKTFIGKKERPK</sequence>
<dbReference type="PROSITE" id="PS50878">
    <property type="entry name" value="RT_POL"/>
    <property type="match status" value="1"/>
</dbReference>
<dbReference type="Gene3D" id="3.30.70.270">
    <property type="match status" value="1"/>
</dbReference>
<dbReference type="Pfam" id="PF00078">
    <property type="entry name" value="RVT_1"/>
    <property type="match status" value="2"/>
</dbReference>
<dbReference type="PANTHER" id="PTHR47027:SF20">
    <property type="entry name" value="REVERSE TRANSCRIPTASE-LIKE PROTEIN WITH RNA-DIRECTED DNA POLYMERASE DOMAIN"/>
    <property type="match status" value="1"/>
</dbReference>
<dbReference type="CDD" id="cd01650">
    <property type="entry name" value="RT_nLTR_like"/>
    <property type="match status" value="1"/>
</dbReference>
<protein>
    <recommendedName>
        <fullName evidence="1">Reverse transcriptase domain-containing protein</fullName>
    </recommendedName>
</protein>
<comment type="caution">
    <text evidence="2">The sequence shown here is derived from an EMBL/GenBank/DDBJ whole genome shotgun (WGS) entry which is preliminary data.</text>
</comment>
<dbReference type="EMBL" id="JABDTM020005379">
    <property type="protein sequence ID" value="KAH0821938.1"/>
    <property type="molecule type" value="Genomic_DNA"/>
</dbReference>
<reference evidence="2" key="2">
    <citation type="submission" date="2021-08" db="EMBL/GenBank/DDBJ databases">
        <authorList>
            <person name="Eriksson T."/>
        </authorList>
    </citation>
    <scope>NUCLEOTIDE SEQUENCE</scope>
    <source>
        <strain evidence="2">Stoneville</strain>
        <tissue evidence="2">Whole head</tissue>
    </source>
</reference>